<accession>A0A5P9K1F0</accession>
<dbReference type="AlphaFoldDB" id="A0A5P9K1F0"/>
<evidence type="ECO:0000313" key="2">
    <source>
        <dbReference type="EMBL" id="QFU16034.1"/>
    </source>
</evidence>
<gene>
    <name evidence="2" type="ORF">GDR74_07235</name>
</gene>
<feature type="transmembrane region" description="Helical" evidence="1">
    <location>
        <begin position="39"/>
        <end position="57"/>
    </location>
</feature>
<name>A0A5P9K1F0_9HYPH</name>
<evidence type="ECO:0000256" key="1">
    <source>
        <dbReference type="SAM" id="Phobius"/>
    </source>
</evidence>
<sequence length="118" mass="13103">MKQSPSDPYDWYDDDSTLRLTAGAVGGPLPGLPPAWQNLGWWTGGIAFAALWLFETWSISNPSVEKEGLVRLVESFWGLLLALAICYGIFKFCMPRYRVLGHVLCIVSAIVLLLHHVA</sequence>
<keyword evidence="3" id="KW-1185">Reference proteome</keyword>
<reference evidence="2 3" key="1">
    <citation type="submission" date="2019-10" db="EMBL/GenBank/DDBJ databases">
        <title>Isolation, Identification of Microvirga thermotolerans HR1, a novel thermophilic bacterium and Comparative Genomics of the genus Microvirga.</title>
        <authorList>
            <person name="Li J."/>
            <person name="Zhang W."/>
            <person name="Lin M."/>
            <person name="Wang J."/>
        </authorList>
    </citation>
    <scope>NUCLEOTIDE SEQUENCE [LARGE SCALE GENOMIC DNA]</scope>
    <source>
        <strain evidence="2 3">HR1</strain>
    </source>
</reference>
<protein>
    <submittedName>
        <fullName evidence="2">Uncharacterized protein</fullName>
    </submittedName>
</protein>
<organism evidence="2 3">
    <name type="scientific">Microvirga thermotolerans</name>
    <dbReference type="NCBI Taxonomy" id="2651334"/>
    <lineage>
        <taxon>Bacteria</taxon>
        <taxon>Pseudomonadati</taxon>
        <taxon>Pseudomonadota</taxon>
        <taxon>Alphaproteobacteria</taxon>
        <taxon>Hyphomicrobiales</taxon>
        <taxon>Methylobacteriaceae</taxon>
        <taxon>Microvirga</taxon>
    </lineage>
</organism>
<dbReference type="EMBL" id="CP045423">
    <property type="protein sequence ID" value="QFU16034.1"/>
    <property type="molecule type" value="Genomic_DNA"/>
</dbReference>
<keyword evidence="1" id="KW-0812">Transmembrane</keyword>
<keyword evidence="1" id="KW-1133">Transmembrane helix</keyword>
<feature type="transmembrane region" description="Helical" evidence="1">
    <location>
        <begin position="69"/>
        <end position="90"/>
    </location>
</feature>
<feature type="transmembrane region" description="Helical" evidence="1">
    <location>
        <begin position="96"/>
        <end position="114"/>
    </location>
</feature>
<dbReference type="RefSeq" id="WP_152585679.1">
    <property type="nucleotide sequence ID" value="NZ_CP045423.1"/>
</dbReference>
<dbReference type="KEGG" id="mico:GDR74_07235"/>
<keyword evidence="1" id="KW-0472">Membrane</keyword>
<evidence type="ECO:0000313" key="3">
    <source>
        <dbReference type="Proteomes" id="UP000325614"/>
    </source>
</evidence>
<proteinExistence type="predicted"/>
<dbReference type="Proteomes" id="UP000325614">
    <property type="component" value="Chromosome"/>
</dbReference>